<dbReference type="EMBL" id="CM015727">
    <property type="protein sequence ID" value="KAF3701428.1"/>
    <property type="molecule type" value="Genomic_DNA"/>
</dbReference>
<dbReference type="Proteomes" id="UP000503349">
    <property type="component" value="Chromosome 16"/>
</dbReference>
<evidence type="ECO:0000313" key="5">
    <source>
        <dbReference type="EMBL" id="KAF3701428.1"/>
    </source>
</evidence>
<name>A0A6G1QGR1_CHAAH</name>
<comment type="subcellular location">
    <subcellularLocation>
        <location evidence="1">Nucleus</location>
    </subcellularLocation>
</comment>
<feature type="compositionally biased region" description="Polar residues" evidence="4">
    <location>
        <begin position="279"/>
        <end position="295"/>
    </location>
</feature>
<dbReference type="GO" id="GO:0048306">
    <property type="term" value="F:calcium-dependent protein binding"/>
    <property type="evidence" value="ECO:0007669"/>
    <property type="project" value="InterPro"/>
</dbReference>
<dbReference type="AlphaFoldDB" id="A0A6G1QGR1"/>
<sequence length="431" mass="47840">MDEKCKSVTSFEHLKPLSVYSRMITSDKEDSHLTSSSNSFINFKIEIINSCVKKRKLHDSIYNDLYNTPAKKFCSPKSLSPDLGCFMDYYSPSDRHDTLSPFAASTPAQKSGISEMLSSQLQCKHVECGSSAGAEGSKGPVPHSLMCRKVLLNLAPIFDFDVEEILCLKEELTGAPCLDVNGGQEEKGCFSMSYKAGPKMGQTSPQSGHSLLPTATSSPLQRLCGVEAQQKLEGHTVEPINKSQNTHSSEETTLDMGYETTLPLQVQVKSVVVVPSQHTTSNKLVTPPSSKQNAKCTKPNPAENGVSQSVKCVSRARSHSPVVFNGELDWEHGKCQYVHLVTRHMNENQGGDQDIMAELLNLMSHVADQTSGSECRQWQHPSDLTSRNYQRRFGNSPAQITLHEWHAKKCKSYQRFARLPKHFKRSFISLN</sequence>
<dbReference type="GO" id="GO:0005634">
    <property type="term" value="C:nucleus"/>
    <property type="evidence" value="ECO:0007669"/>
    <property type="project" value="UniProtKB-SubCell"/>
</dbReference>
<evidence type="ECO:0000256" key="3">
    <source>
        <dbReference type="ARBA" id="ARBA00023242"/>
    </source>
</evidence>
<dbReference type="InterPro" id="IPR026097">
    <property type="entry name" value="S100PBP"/>
</dbReference>
<evidence type="ECO:0000256" key="2">
    <source>
        <dbReference type="ARBA" id="ARBA00020595"/>
    </source>
</evidence>
<evidence type="ECO:0000256" key="4">
    <source>
        <dbReference type="SAM" id="MobiDB-lite"/>
    </source>
</evidence>
<keyword evidence="6" id="KW-1185">Reference proteome</keyword>
<protein>
    <recommendedName>
        <fullName evidence="2">S100P-binding protein</fullName>
    </recommendedName>
</protein>
<proteinExistence type="predicted"/>
<dbReference type="Pfam" id="PF15427">
    <property type="entry name" value="S100PBPR"/>
    <property type="match status" value="1"/>
</dbReference>
<reference evidence="6" key="2">
    <citation type="submission" date="2019-02" db="EMBL/GenBank/DDBJ databases">
        <title>Opniocepnalus argus Var Kimnra genome.</title>
        <authorList>
            <person name="Zhou C."/>
            <person name="Xiao S."/>
        </authorList>
    </citation>
    <scope>NUCLEOTIDE SEQUENCE [LARGE SCALE GENOMIC DNA]</scope>
</reference>
<feature type="region of interest" description="Disordered" evidence="4">
    <location>
        <begin position="279"/>
        <end position="306"/>
    </location>
</feature>
<evidence type="ECO:0000313" key="6">
    <source>
        <dbReference type="Proteomes" id="UP000503349"/>
    </source>
</evidence>
<evidence type="ECO:0000256" key="1">
    <source>
        <dbReference type="ARBA" id="ARBA00004123"/>
    </source>
</evidence>
<accession>A0A6G1QGR1</accession>
<reference evidence="5 6" key="1">
    <citation type="submission" date="2019-02" db="EMBL/GenBank/DDBJ databases">
        <title>Opniocepnalus argus genome.</title>
        <authorList>
            <person name="Zhou C."/>
            <person name="Xiao S."/>
        </authorList>
    </citation>
    <scope>NUCLEOTIDE SEQUENCE [LARGE SCALE GENOMIC DNA]</scope>
    <source>
        <strain evidence="5">OARG1902GOOAL</strain>
        <tissue evidence="5">Muscle</tissue>
    </source>
</reference>
<dbReference type="PANTHER" id="PTHR14455">
    <property type="entry name" value="ASKOPOS"/>
    <property type="match status" value="1"/>
</dbReference>
<keyword evidence="3" id="KW-0539">Nucleus</keyword>
<gene>
    <name evidence="5" type="ORF">EXN66_Car017116</name>
</gene>
<organism evidence="5 6">
    <name type="scientific">Channa argus</name>
    <name type="common">Northern snakehead</name>
    <name type="synonym">Ophicephalus argus</name>
    <dbReference type="NCBI Taxonomy" id="215402"/>
    <lineage>
        <taxon>Eukaryota</taxon>
        <taxon>Metazoa</taxon>
        <taxon>Chordata</taxon>
        <taxon>Craniata</taxon>
        <taxon>Vertebrata</taxon>
        <taxon>Euteleostomi</taxon>
        <taxon>Actinopterygii</taxon>
        <taxon>Neopterygii</taxon>
        <taxon>Teleostei</taxon>
        <taxon>Neoteleostei</taxon>
        <taxon>Acanthomorphata</taxon>
        <taxon>Anabantaria</taxon>
        <taxon>Anabantiformes</taxon>
        <taxon>Channoidei</taxon>
        <taxon>Channidae</taxon>
        <taxon>Channa</taxon>
    </lineage>
</organism>
<dbReference type="PANTHER" id="PTHR14455:SF0">
    <property type="entry name" value="S100P-BINDING PROTEIN"/>
    <property type="match status" value="1"/>
</dbReference>